<dbReference type="InterPro" id="IPR050126">
    <property type="entry name" value="Ap4A_hydrolase"/>
</dbReference>
<organism evidence="2 3">
    <name type="scientific">Pacificimonas pallii</name>
    <dbReference type="NCBI Taxonomy" id="2827236"/>
    <lineage>
        <taxon>Bacteria</taxon>
        <taxon>Pseudomonadati</taxon>
        <taxon>Pseudomonadota</taxon>
        <taxon>Alphaproteobacteria</taxon>
        <taxon>Sphingomonadales</taxon>
        <taxon>Sphingosinicellaceae</taxon>
        <taxon>Pacificimonas</taxon>
    </lineage>
</organism>
<dbReference type="InterPro" id="IPR004843">
    <property type="entry name" value="Calcineurin-like_PHP"/>
</dbReference>
<dbReference type="Pfam" id="PF00149">
    <property type="entry name" value="Metallophos"/>
    <property type="match status" value="1"/>
</dbReference>
<dbReference type="RefSeq" id="WP_218443663.1">
    <property type="nucleotide sequence ID" value="NZ_JAGSPA010000001.1"/>
</dbReference>
<reference evidence="2 3" key="1">
    <citation type="submission" date="2021-04" db="EMBL/GenBank/DDBJ databases">
        <authorList>
            <person name="Pira H."/>
            <person name="Risdian C."/>
            <person name="Wink J."/>
        </authorList>
    </citation>
    <scope>NUCLEOTIDE SEQUENCE [LARGE SCALE GENOMIC DNA]</scope>
    <source>
        <strain evidence="2 3">WHA3</strain>
    </source>
</reference>
<evidence type="ECO:0000259" key="1">
    <source>
        <dbReference type="Pfam" id="PF00149"/>
    </source>
</evidence>
<gene>
    <name evidence="2" type="ORF">KCG44_01060</name>
</gene>
<protein>
    <submittedName>
        <fullName evidence="2">Serine/threonine protein phosphatase</fullName>
    </submittedName>
</protein>
<sequence>MKFPFARKKKKPPAVPDGVRVYAIGDIHGMSNLLEKLLKKITKDLKGFEGRAELVFLGDYVDRGPDSAQVIARLCEGPGPGDTWTFLKGNHDAFLSSTMAAEKLKERYYRAWVDQGGAEAMMSWGVRRGLIHGDDPEAAVEALKAAMPKAHRKFFRKLKPSHRIGDYMFVHAGVRPHVPLEEQQEKDLLWIRDDFLDHGKSFGPHIVHGHTITPDVDGQKHRTGVDTGAYRTGTLTALVLEGTERRAIST</sequence>
<accession>A0ABS6SAF0</accession>
<feature type="domain" description="Calcineurin-like phosphoesterase" evidence="1">
    <location>
        <begin position="20"/>
        <end position="214"/>
    </location>
</feature>
<dbReference type="PANTHER" id="PTHR42850">
    <property type="entry name" value="METALLOPHOSPHOESTERASE"/>
    <property type="match status" value="1"/>
</dbReference>
<dbReference type="PANTHER" id="PTHR42850:SF4">
    <property type="entry name" value="ZINC-DEPENDENT ENDOPOLYPHOSPHATASE"/>
    <property type="match status" value="1"/>
</dbReference>
<dbReference type="Proteomes" id="UP000722336">
    <property type="component" value="Unassembled WGS sequence"/>
</dbReference>
<evidence type="ECO:0000313" key="3">
    <source>
        <dbReference type="Proteomes" id="UP000722336"/>
    </source>
</evidence>
<keyword evidence="3" id="KW-1185">Reference proteome</keyword>
<comment type="caution">
    <text evidence="2">The sequence shown here is derived from an EMBL/GenBank/DDBJ whole genome shotgun (WGS) entry which is preliminary data.</text>
</comment>
<dbReference type="EMBL" id="JAGSPA010000001">
    <property type="protein sequence ID" value="MBV7255365.1"/>
    <property type="molecule type" value="Genomic_DNA"/>
</dbReference>
<evidence type="ECO:0000313" key="2">
    <source>
        <dbReference type="EMBL" id="MBV7255365.1"/>
    </source>
</evidence>
<dbReference type="CDD" id="cd00144">
    <property type="entry name" value="MPP_PPP_family"/>
    <property type="match status" value="1"/>
</dbReference>
<name>A0ABS6SAF0_9SPHN</name>
<proteinExistence type="predicted"/>